<dbReference type="PANTHER" id="PTHR31009">
    <property type="entry name" value="S-ADENOSYL-L-METHIONINE:CARBOXYL METHYLTRANSFERASE FAMILY PROTEIN"/>
    <property type="match status" value="1"/>
</dbReference>
<keyword evidence="1" id="KW-0489">Methyltransferase</keyword>
<organism evidence="5 6">
    <name type="scientific">Arachis hypogaea</name>
    <name type="common">Peanut</name>
    <dbReference type="NCBI Taxonomy" id="3818"/>
    <lineage>
        <taxon>Eukaryota</taxon>
        <taxon>Viridiplantae</taxon>
        <taxon>Streptophyta</taxon>
        <taxon>Embryophyta</taxon>
        <taxon>Tracheophyta</taxon>
        <taxon>Spermatophyta</taxon>
        <taxon>Magnoliopsida</taxon>
        <taxon>eudicotyledons</taxon>
        <taxon>Gunneridae</taxon>
        <taxon>Pentapetalae</taxon>
        <taxon>rosids</taxon>
        <taxon>fabids</taxon>
        <taxon>Fabales</taxon>
        <taxon>Fabaceae</taxon>
        <taxon>Papilionoideae</taxon>
        <taxon>50 kb inversion clade</taxon>
        <taxon>dalbergioids sensu lato</taxon>
        <taxon>Dalbergieae</taxon>
        <taxon>Pterocarpus clade</taxon>
        <taxon>Arachis</taxon>
    </lineage>
</organism>
<dbReference type="InterPro" id="IPR005299">
    <property type="entry name" value="MeTrfase_7"/>
</dbReference>
<evidence type="ECO:0000256" key="3">
    <source>
        <dbReference type="ARBA" id="ARBA00022723"/>
    </source>
</evidence>
<dbReference type="STRING" id="3818.A0A445A8J4"/>
<keyword evidence="2" id="KW-0808">Transferase</keyword>
<dbReference type="Pfam" id="PF03492">
    <property type="entry name" value="Methyltransf_7"/>
    <property type="match status" value="2"/>
</dbReference>
<name>A0A445A8J4_ARAHY</name>
<evidence type="ECO:0000256" key="4">
    <source>
        <dbReference type="ARBA" id="ARBA00022842"/>
    </source>
</evidence>
<dbReference type="GO" id="GO:0046872">
    <property type="term" value="F:metal ion binding"/>
    <property type="evidence" value="ECO:0007669"/>
    <property type="project" value="UniProtKB-KW"/>
</dbReference>
<evidence type="ECO:0000256" key="1">
    <source>
        <dbReference type="ARBA" id="ARBA00022603"/>
    </source>
</evidence>
<sequence>MDTQQVLLHMNHGMGDNSYAHNSIIQKKVMREAKAIVEESIMRLYAIIPIHCFKVADLGCSSGPNALQLVSNVIDIVDCSSSNLNLKPPVFQFFLNDLFGNDFNSIFKSLPQFSEIIEEKKGQKCGACFINATPGTFYKRLFPNNFLHFVHSSFSLHWLSQAPKELGNEENVHLTSTTPPAMHKAYLEQFRKDFKLFLKLRSQELVPKGGMVLTLIGRDKTQKTHDIRTAWSLIGTTLNDMVLENLIEAIKLESFDLPLYDPTIEEAKEVIEDEGSFTLQRLESVILDWSTNIKEAVEDENNNNLDLNTKAEFTTKFVRAALEPLLKAQFGEKIMDELFVRYKNKIVQLIMEVKLLEFSTLIISLIKKKRVMREAKPIVEESMMRLYTIIPIHCFKVADLGCSSGPNALQLVSNVIDIVDCSSSNLNLKPPVFQFFLNDLFGNDFNSIFKSLPQFSEIIEEKKGQKCGACFINATPGTFYKRLFPNNFSHFVHSSFSLHWLSQVPKELGNKKNIHLTSTSPPRMHKAYLAQFQKDFKLFLKLRSQELVSKGGMVLTLFGREETRDMRTAWSLFGITLNDMVLENLIEETKLESFNLPLYDPTIEEAKEVIEEEGCFTLQRLESVIMGWDGNINEGVDDKNKLDLNMRAEFITKQQRAALEPLLKAQFGENVMDELFVRFKNKVVELMEEKILEFPTLIISLIKKA</sequence>
<dbReference type="Gene3D" id="3.40.50.150">
    <property type="entry name" value="Vaccinia Virus protein VP39"/>
    <property type="match status" value="2"/>
</dbReference>
<keyword evidence="6" id="KW-1185">Reference proteome</keyword>
<keyword evidence="4" id="KW-0460">Magnesium</keyword>
<dbReference type="EMBL" id="SDMP01000013">
    <property type="protein sequence ID" value="RYR22776.1"/>
    <property type="molecule type" value="Genomic_DNA"/>
</dbReference>
<dbReference type="Proteomes" id="UP000289738">
    <property type="component" value="Chromosome B03"/>
</dbReference>
<dbReference type="AlphaFoldDB" id="A0A445A8J4"/>
<accession>A0A445A8J4</accession>
<dbReference type="InterPro" id="IPR029063">
    <property type="entry name" value="SAM-dependent_MTases_sf"/>
</dbReference>
<dbReference type="GO" id="GO:0032259">
    <property type="term" value="P:methylation"/>
    <property type="evidence" value="ECO:0007669"/>
    <property type="project" value="UniProtKB-KW"/>
</dbReference>
<comment type="caution">
    <text evidence="5">The sequence shown here is derived from an EMBL/GenBank/DDBJ whole genome shotgun (WGS) entry which is preliminary data.</text>
</comment>
<dbReference type="InterPro" id="IPR042086">
    <property type="entry name" value="MeTrfase_capping"/>
</dbReference>
<dbReference type="GO" id="GO:0008168">
    <property type="term" value="F:methyltransferase activity"/>
    <property type="evidence" value="ECO:0007669"/>
    <property type="project" value="UniProtKB-KW"/>
</dbReference>
<dbReference type="SUPFAM" id="SSF53335">
    <property type="entry name" value="S-adenosyl-L-methionine-dependent methyltransferases"/>
    <property type="match status" value="2"/>
</dbReference>
<evidence type="ECO:0000313" key="5">
    <source>
        <dbReference type="EMBL" id="RYR22776.1"/>
    </source>
</evidence>
<reference evidence="5 6" key="1">
    <citation type="submission" date="2019-01" db="EMBL/GenBank/DDBJ databases">
        <title>Sequencing of cultivated peanut Arachis hypogaea provides insights into genome evolution and oil improvement.</title>
        <authorList>
            <person name="Chen X."/>
        </authorList>
    </citation>
    <scope>NUCLEOTIDE SEQUENCE [LARGE SCALE GENOMIC DNA]</scope>
    <source>
        <strain evidence="6">cv. Fuhuasheng</strain>
        <tissue evidence="5">Leaves</tissue>
    </source>
</reference>
<evidence type="ECO:0000256" key="2">
    <source>
        <dbReference type="ARBA" id="ARBA00022679"/>
    </source>
</evidence>
<keyword evidence="3" id="KW-0479">Metal-binding</keyword>
<dbReference type="Gene3D" id="1.10.1200.270">
    <property type="entry name" value="Methyltransferase, alpha-helical capping domain"/>
    <property type="match status" value="2"/>
</dbReference>
<proteinExistence type="predicted"/>
<evidence type="ECO:0000313" key="6">
    <source>
        <dbReference type="Proteomes" id="UP000289738"/>
    </source>
</evidence>
<protein>
    <submittedName>
        <fullName evidence="5">Uncharacterized protein</fullName>
    </submittedName>
</protein>
<gene>
    <name evidence="5" type="ORF">Ahy_B03g068083</name>
</gene>